<evidence type="ECO:0000313" key="1">
    <source>
        <dbReference type="EMBL" id="OPJ90427.1"/>
    </source>
</evidence>
<evidence type="ECO:0000313" key="2">
    <source>
        <dbReference type="Proteomes" id="UP000190648"/>
    </source>
</evidence>
<protein>
    <submittedName>
        <fullName evidence="1">Uncharacterized protein</fullName>
    </submittedName>
</protein>
<sequence>MVLDQGNFVIVLHIKHGDHEDTITKTWILRYALKCAAGGTEEKTVRIRGSTRGVKAVVTNLRNKYHNTPAIVERLLLNSQVPLQLIPNKNIHLPKGLRLSRDVTTNGAHRKMWFRGQCTTLQVTDMSAKGIDIPEVQILAVMSTQSPLNWGPIENL</sequence>
<proteinExistence type="predicted"/>
<reference evidence="1 2" key="1">
    <citation type="submission" date="2016-02" db="EMBL/GenBank/DDBJ databases">
        <title>Band-tailed pigeon sequencing and assembly.</title>
        <authorList>
            <person name="Soares A.E."/>
            <person name="Novak B.J."/>
            <person name="Rice E.S."/>
            <person name="O'Connell B."/>
            <person name="Chang D."/>
            <person name="Weber S."/>
            <person name="Shapiro B."/>
        </authorList>
    </citation>
    <scope>NUCLEOTIDE SEQUENCE [LARGE SCALE GENOMIC DNA]</scope>
    <source>
        <strain evidence="1">BTP2013</strain>
        <tissue evidence="1">Blood</tissue>
    </source>
</reference>
<gene>
    <name evidence="1" type="ORF">AV530_008621</name>
</gene>
<dbReference type="Proteomes" id="UP000190648">
    <property type="component" value="Unassembled WGS sequence"/>
</dbReference>
<dbReference type="AlphaFoldDB" id="A0A1V4L2K4"/>
<accession>A0A1V4L2K4</accession>
<comment type="caution">
    <text evidence="1">The sequence shown here is derived from an EMBL/GenBank/DDBJ whole genome shotgun (WGS) entry which is preliminary data.</text>
</comment>
<name>A0A1V4L2K4_PATFA</name>
<keyword evidence="2" id="KW-1185">Reference proteome</keyword>
<organism evidence="1 2">
    <name type="scientific">Patagioenas fasciata monilis</name>
    <dbReference type="NCBI Taxonomy" id="372326"/>
    <lineage>
        <taxon>Eukaryota</taxon>
        <taxon>Metazoa</taxon>
        <taxon>Chordata</taxon>
        <taxon>Craniata</taxon>
        <taxon>Vertebrata</taxon>
        <taxon>Euteleostomi</taxon>
        <taxon>Archelosauria</taxon>
        <taxon>Archosauria</taxon>
        <taxon>Dinosauria</taxon>
        <taxon>Saurischia</taxon>
        <taxon>Theropoda</taxon>
        <taxon>Coelurosauria</taxon>
        <taxon>Aves</taxon>
        <taxon>Neognathae</taxon>
        <taxon>Neoaves</taxon>
        <taxon>Columbimorphae</taxon>
        <taxon>Columbiformes</taxon>
        <taxon>Columbidae</taxon>
        <taxon>Patagioenas</taxon>
    </lineage>
</organism>
<dbReference type="EMBL" id="LSYS01000242">
    <property type="protein sequence ID" value="OPJ90427.1"/>
    <property type="molecule type" value="Genomic_DNA"/>
</dbReference>